<organism evidence="1 2">
    <name type="scientific">Thalassotalea litorea</name>
    <dbReference type="NCBI Taxonomy" id="2020715"/>
    <lineage>
        <taxon>Bacteria</taxon>
        <taxon>Pseudomonadati</taxon>
        <taxon>Pseudomonadota</taxon>
        <taxon>Gammaproteobacteria</taxon>
        <taxon>Alteromonadales</taxon>
        <taxon>Colwelliaceae</taxon>
        <taxon>Thalassotalea</taxon>
    </lineage>
</organism>
<comment type="caution">
    <text evidence="1">The sequence shown here is derived from an EMBL/GenBank/DDBJ whole genome shotgun (WGS) entry which is preliminary data.</text>
</comment>
<dbReference type="Proteomes" id="UP000307790">
    <property type="component" value="Unassembled WGS sequence"/>
</dbReference>
<dbReference type="Pfam" id="PF12614">
    <property type="entry name" value="RRF_GI"/>
    <property type="match status" value="1"/>
</dbReference>
<sequence length="123" mass="14113">MAQLIHILLPSFLRRVMRAYEAKAIIRDSGADLSRIGRSRNWRLSANREQLTALIHELEQTDEPSWRWVLTKLKESRGQLTQKELVNLVSRNPGISVKELVSLASCTIGEARAAIDIYEWQDD</sequence>
<evidence type="ECO:0000313" key="2">
    <source>
        <dbReference type="Proteomes" id="UP000307790"/>
    </source>
</evidence>
<dbReference type="AlphaFoldDB" id="A0A5R9ITA1"/>
<name>A0A5R9ITA1_9GAMM</name>
<evidence type="ECO:0000313" key="1">
    <source>
        <dbReference type="EMBL" id="TLU65148.1"/>
    </source>
</evidence>
<accession>A0A5R9ITA1</accession>
<evidence type="ECO:0008006" key="3">
    <source>
        <dbReference type="Google" id="ProtNLM"/>
    </source>
</evidence>
<dbReference type="InterPro" id="IPR022253">
    <property type="entry name" value="Ribosome_recyc_fac_bac"/>
</dbReference>
<proteinExistence type="predicted"/>
<keyword evidence="2" id="KW-1185">Reference proteome</keyword>
<dbReference type="OrthoDB" id="6199326at2"/>
<reference evidence="1 2" key="1">
    <citation type="submission" date="2019-05" db="EMBL/GenBank/DDBJ databases">
        <title>Genome sequences of Thalassotalea litorea 1K03283.</title>
        <authorList>
            <person name="Zhang D."/>
        </authorList>
    </citation>
    <scope>NUCLEOTIDE SEQUENCE [LARGE SCALE GENOMIC DNA]</scope>
    <source>
        <strain evidence="1 2">MCCC 1K03283</strain>
    </source>
</reference>
<dbReference type="RefSeq" id="WP_138319818.1">
    <property type="nucleotide sequence ID" value="NZ_VCBC01000008.1"/>
</dbReference>
<gene>
    <name evidence="1" type="ORF">FE810_09510</name>
</gene>
<dbReference type="EMBL" id="VCBC01000008">
    <property type="protein sequence ID" value="TLU65148.1"/>
    <property type="molecule type" value="Genomic_DNA"/>
</dbReference>
<protein>
    <recommendedName>
        <fullName evidence="3">Ribosome recycling factor</fullName>
    </recommendedName>
</protein>